<dbReference type="Proteomes" id="UP000319817">
    <property type="component" value="Chromosome"/>
</dbReference>
<dbReference type="GO" id="GO:0016829">
    <property type="term" value="F:lyase activity"/>
    <property type="evidence" value="ECO:0007669"/>
    <property type="project" value="UniProtKB-KW"/>
</dbReference>
<feature type="region of interest" description="Disordered" evidence="1">
    <location>
        <begin position="62"/>
        <end position="95"/>
    </location>
</feature>
<dbReference type="EMBL" id="CP036526">
    <property type="protein sequence ID" value="QDT08236.1"/>
    <property type="molecule type" value="Genomic_DNA"/>
</dbReference>
<dbReference type="Gene3D" id="1.50.10.20">
    <property type="match status" value="1"/>
</dbReference>
<organism evidence="3 4">
    <name type="scientific">Stieleria marina</name>
    <dbReference type="NCBI Taxonomy" id="1930275"/>
    <lineage>
        <taxon>Bacteria</taxon>
        <taxon>Pseudomonadati</taxon>
        <taxon>Planctomycetota</taxon>
        <taxon>Planctomycetia</taxon>
        <taxon>Pirellulales</taxon>
        <taxon>Pirellulaceae</taxon>
        <taxon>Stieleria</taxon>
    </lineage>
</organism>
<keyword evidence="4" id="KW-1185">Reference proteome</keyword>
<proteinExistence type="predicted"/>
<feature type="chain" id="PRO_5022042068" evidence="2">
    <location>
        <begin position="27"/>
        <end position="353"/>
    </location>
</feature>
<keyword evidence="2" id="KW-0732">Signal</keyword>
<sequence length="353" mass="39614" precursor="true">MNRRATSWLTHLIVSVMVLSTLDAAAAPVRFSKNLLKNDEAWFRSDEARCVADIVIQYQSPQGGWPKSTDLGKRPESPADIPQPGGGRANSMDNDATTVPMKFMARMAHATGDDEYRQSFLRGVDYLLAAQYPNGGWPQFWPLRKGYYSHITYNDGAMIQVIDVIRDVANGKAPYDFVDSQRRKKAAESLARGINCIVKTQVKRSGKLTVWCAQHDAESLAPAKARSYEHPSLSGSESAGVLMFLMSLPDPSPEVVRAVEAGAAWFASTGIQGYRYERSKSNPALSKDSNARTLWARFYEIETDRPIFSDRDGIIKYDIEQIGSERRSGYTWYGNWGDKVANQFAKWPHREDR</sequence>
<evidence type="ECO:0000313" key="3">
    <source>
        <dbReference type="EMBL" id="QDT08236.1"/>
    </source>
</evidence>
<dbReference type="NCBIfam" id="TIGR02474">
    <property type="entry name" value="pec_lyase"/>
    <property type="match status" value="1"/>
</dbReference>
<reference evidence="3 4" key="1">
    <citation type="submission" date="2019-02" db="EMBL/GenBank/DDBJ databases">
        <title>Deep-cultivation of Planctomycetes and their phenomic and genomic characterization uncovers novel biology.</title>
        <authorList>
            <person name="Wiegand S."/>
            <person name="Jogler M."/>
            <person name="Boedeker C."/>
            <person name="Pinto D."/>
            <person name="Vollmers J."/>
            <person name="Rivas-Marin E."/>
            <person name="Kohn T."/>
            <person name="Peeters S.H."/>
            <person name="Heuer A."/>
            <person name="Rast P."/>
            <person name="Oberbeckmann S."/>
            <person name="Bunk B."/>
            <person name="Jeske O."/>
            <person name="Meyerdierks A."/>
            <person name="Storesund J.E."/>
            <person name="Kallscheuer N."/>
            <person name="Luecker S."/>
            <person name="Lage O.M."/>
            <person name="Pohl T."/>
            <person name="Merkel B.J."/>
            <person name="Hornburger P."/>
            <person name="Mueller R.-W."/>
            <person name="Bruemmer F."/>
            <person name="Labrenz M."/>
            <person name="Spormann A.M."/>
            <person name="Op den Camp H."/>
            <person name="Overmann J."/>
            <person name="Amann R."/>
            <person name="Jetten M.S.M."/>
            <person name="Mascher T."/>
            <person name="Medema M.H."/>
            <person name="Devos D.P."/>
            <person name="Kaster A.-K."/>
            <person name="Ovreas L."/>
            <person name="Rohde M."/>
            <person name="Galperin M.Y."/>
            <person name="Jogler C."/>
        </authorList>
    </citation>
    <scope>NUCLEOTIDE SEQUENCE [LARGE SCALE GENOMIC DNA]</scope>
    <source>
        <strain evidence="3 4">K23_9</strain>
    </source>
</reference>
<gene>
    <name evidence="3" type="ORF">K239x_01710</name>
</gene>
<name>A0A517NM74_9BACT</name>
<accession>A0A517NM74</accession>
<keyword evidence="3" id="KW-0456">Lyase</keyword>
<dbReference type="InterPro" id="IPR012669">
    <property type="entry name" value="Pectate_lyase"/>
</dbReference>
<evidence type="ECO:0000313" key="4">
    <source>
        <dbReference type="Proteomes" id="UP000319817"/>
    </source>
</evidence>
<dbReference type="SUPFAM" id="SSF81853">
    <property type="entry name" value="Family 10 polysaccharide lyase"/>
    <property type="match status" value="1"/>
</dbReference>
<protein>
    <submittedName>
        <fullName evidence="3">Pectic acid lyase</fullName>
    </submittedName>
</protein>
<dbReference type="Pfam" id="PF09492">
    <property type="entry name" value="Pec_lyase"/>
    <property type="match status" value="1"/>
</dbReference>
<feature type="signal peptide" evidence="2">
    <location>
        <begin position="1"/>
        <end position="26"/>
    </location>
</feature>
<dbReference type="RefSeq" id="WP_419189512.1">
    <property type="nucleotide sequence ID" value="NZ_CP036526.1"/>
</dbReference>
<dbReference type="AlphaFoldDB" id="A0A517NM74"/>
<evidence type="ECO:0000256" key="1">
    <source>
        <dbReference type="SAM" id="MobiDB-lite"/>
    </source>
</evidence>
<evidence type="ECO:0000256" key="2">
    <source>
        <dbReference type="SAM" id="SignalP"/>
    </source>
</evidence>